<name>A0A8J4YB10_CHIOP</name>
<comment type="caution">
    <text evidence="1">The sequence shown here is derived from an EMBL/GenBank/DDBJ whole genome shotgun (WGS) entry which is preliminary data.</text>
</comment>
<dbReference type="OrthoDB" id="41532at2759"/>
<dbReference type="InterPro" id="IPR016181">
    <property type="entry name" value="Acyl_CoA_acyltransferase"/>
</dbReference>
<evidence type="ECO:0008006" key="3">
    <source>
        <dbReference type="Google" id="ProtNLM"/>
    </source>
</evidence>
<dbReference type="Gene3D" id="3.40.630.30">
    <property type="match status" value="1"/>
</dbReference>
<organism evidence="1 2">
    <name type="scientific">Chionoecetes opilio</name>
    <name type="common">Atlantic snow crab</name>
    <name type="synonym">Cancer opilio</name>
    <dbReference type="NCBI Taxonomy" id="41210"/>
    <lineage>
        <taxon>Eukaryota</taxon>
        <taxon>Metazoa</taxon>
        <taxon>Ecdysozoa</taxon>
        <taxon>Arthropoda</taxon>
        <taxon>Crustacea</taxon>
        <taxon>Multicrustacea</taxon>
        <taxon>Malacostraca</taxon>
        <taxon>Eumalacostraca</taxon>
        <taxon>Eucarida</taxon>
        <taxon>Decapoda</taxon>
        <taxon>Pleocyemata</taxon>
        <taxon>Brachyura</taxon>
        <taxon>Eubrachyura</taxon>
        <taxon>Majoidea</taxon>
        <taxon>Majidae</taxon>
        <taxon>Chionoecetes</taxon>
    </lineage>
</organism>
<dbReference type="PANTHER" id="PTHR20905:SF1">
    <property type="entry name" value="AT07410P-RELATED"/>
    <property type="match status" value="1"/>
</dbReference>
<evidence type="ECO:0000313" key="2">
    <source>
        <dbReference type="Proteomes" id="UP000770661"/>
    </source>
</evidence>
<dbReference type="EMBL" id="JACEEZ010007579">
    <property type="protein sequence ID" value="KAG0723942.1"/>
    <property type="molecule type" value="Genomic_DNA"/>
</dbReference>
<dbReference type="AlphaFoldDB" id="A0A8J4YB10"/>
<dbReference type="SUPFAM" id="SSF55729">
    <property type="entry name" value="Acyl-CoA N-acyltransferases (Nat)"/>
    <property type="match status" value="1"/>
</dbReference>
<dbReference type="PANTHER" id="PTHR20905">
    <property type="entry name" value="N-ACETYLTRANSFERASE-RELATED"/>
    <property type="match status" value="1"/>
</dbReference>
<gene>
    <name evidence="1" type="ORF">GWK47_041663</name>
</gene>
<sequence>MVDADSLCYSSLKEEDGEEVVAFMAEHFYPREPLWSMEGLPTEHSPQSTGLHMTYEDNKEWIHGSVQEWARSGVSVVARDPATGRLGGTLLGTILTRQQANTYQQALNSPKTKVCEDSAHVLSVLEAAVDFFARYQCVDRILELAMITVSEQMGGRGVGRQLVQFSPRAALVTGLRRVPWFPQESEQRGRHLGCQLATAQATAVPSQRLLYRLGYESLYTMDYTTFEIAGDRVFDVDKMLGTPSAKVMARLITPDQDVSDPALE</sequence>
<proteinExistence type="predicted"/>
<reference evidence="1" key="1">
    <citation type="submission" date="2020-07" db="EMBL/GenBank/DDBJ databases">
        <title>The High-quality genome of the commercially important snow crab, Chionoecetes opilio.</title>
        <authorList>
            <person name="Jeong J.-H."/>
            <person name="Ryu S."/>
        </authorList>
    </citation>
    <scope>NUCLEOTIDE SEQUENCE</scope>
    <source>
        <strain evidence="1">MADBK_172401_WGS</strain>
        <tissue evidence="1">Digestive gland</tissue>
    </source>
</reference>
<protein>
    <recommendedName>
        <fullName evidence="3">N-acetyltransferase domain-containing protein</fullName>
    </recommendedName>
</protein>
<evidence type="ECO:0000313" key="1">
    <source>
        <dbReference type="EMBL" id="KAG0723942.1"/>
    </source>
</evidence>
<dbReference type="Proteomes" id="UP000770661">
    <property type="component" value="Unassembled WGS sequence"/>
</dbReference>
<accession>A0A8J4YB10</accession>
<keyword evidence="2" id="KW-1185">Reference proteome</keyword>
<dbReference type="GO" id="GO:0008080">
    <property type="term" value="F:N-acetyltransferase activity"/>
    <property type="evidence" value="ECO:0007669"/>
    <property type="project" value="TreeGrafter"/>
</dbReference>